<feature type="transmembrane region" description="Helical" evidence="8">
    <location>
        <begin position="204"/>
        <end position="227"/>
    </location>
</feature>
<dbReference type="Gene3D" id="6.10.340.10">
    <property type="match status" value="1"/>
</dbReference>
<dbReference type="SMART" id="SM00387">
    <property type="entry name" value="HATPase_c"/>
    <property type="match status" value="1"/>
</dbReference>
<dbReference type="PANTHER" id="PTHR24421">
    <property type="entry name" value="NITRATE/NITRITE SENSOR PROTEIN NARX-RELATED"/>
    <property type="match status" value="1"/>
</dbReference>
<evidence type="ECO:0000256" key="4">
    <source>
        <dbReference type="ARBA" id="ARBA00022692"/>
    </source>
</evidence>
<evidence type="ECO:0000256" key="5">
    <source>
        <dbReference type="ARBA" id="ARBA00022777"/>
    </source>
</evidence>
<evidence type="ECO:0000256" key="8">
    <source>
        <dbReference type="SAM" id="Phobius"/>
    </source>
</evidence>
<dbReference type="Pfam" id="PF07730">
    <property type="entry name" value="HisKA_3"/>
    <property type="match status" value="1"/>
</dbReference>
<evidence type="ECO:0000259" key="9">
    <source>
        <dbReference type="PROSITE" id="PS50885"/>
    </source>
</evidence>
<keyword evidence="5" id="KW-0418">Kinase</keyword>
<comment type="subcellular location">
    <subcellularLocation>
        <location evidence="1">Membrane</location>
    </subcellularLocation>
</comment>
<dbReference type="InterPro" id="IPR011712">
    <property type="entry name" value="Sig_transdc_His_kin_sub3_dim/P"/>
</dbReference>
<dbReference type="SUPFAM" id="SSF55874">
    <property type="entry name" value="ATPase domain of HSP90 chaperone/DNA topoisomerase II/histidine kinase"/>
    <property type="match status" value="1"/>
</dbReference>
<keyword evidence="7" id="KW-0902">Two-component regulatory system</keyword>
<proteinExistence type="predicted"/>
<keyword evidence="4 8" id="KW-0812">Transmembrane</keyword>
<dbReference type="SUPFAM" id="SSF158472">
    <property type="entry name" value="HAMP domain-like"/>
    <property type="match status" value="1"/>
</dbReference>
<evidence type="ECO:0000256" key="6">
    <source>
        <dbReference type="ARBA" id="ARBA00022989"/>
    </source>
</evidence>
<keyword evidence="3" id="KW-0808">Transferase</keyword>
<dbReference type="InterPro" id="IPR036890">
    <property type="entry name" value="HATPase_C_sf"/>
</dbReference>
<dbReference type="InterPro" id="IPR003594">
    <property type="entry name" value="HATPase_dom"/>
</dbReference>
<accession>A0A7I7MHM0</accession>
<dbReference type="CDD" id="cd06225">
    <property type="entry name" value="HAMP"/>
    <property type="match status" value="1"/>
</dbReference>
<dbReference type="PROSITE" id="PS50885">
    <property type="entry name" value="HAMP"/>
    <property type="match status" value="1"/>
</dbReference>
<gene>
    <name evidence="10" type="ORF">MPSYJ_52950</name>
</gene>
<evidence type="ECO:0000256" key="1">
    <source>
        <dbReference type="ARBA" id="ARBA00004370"/>
    </source>
</evidence>
<dbReference type="AlphaFoldDB" id="A0A7I7MHM0"/>
<keyword evidence="8" id="KW-0472">Membrane</keyword>
<dbReference type="KEGG" id="mpsc:MPSYJ_52950"/>
<dbReference type="InterPro" id="IPR003660">
    <property type="entry name" value="HAMP_dom"/>
</dbReference>
<feature type="transmembrane region" description="Helical" evidence="8">
    <location>
        <begin position="29"/>
        <end position="49"/>
    </location>
</feature>
<dbReference type="Proteomes" id="UP000466514">
    <property type="component" value="Chromosome"/>
</dbReference>
<dbReference type="GO" id="GO:0046983">
    <property type="term" value="F:protein dimerization activity"/>
    <property type="evidence" value="ECO:0007669"/>
    <property type="project" value="InterPro"/>
</dbReference>
<evidence type="ECO:0000256" key="3">
    <source>
        <dbReference type="ARBA" id="ARBA00022679"/>
    </source>
</evidence>
<sequence>MASQVTGSLTRGNSAAAGMDHRQHSLRQLTWLCLAVFSVVFLAVSAASITGRATVARAVDELRGRVVPVQNDVEALRRAFADQETGQRGFMLTGNPASLEPYDAGGTAAVRLMATLGDDLAHEERARTLLDGVAAAADTWRSVAAEPQIAARRAGSIAPAEQAAMELRGKELFDDLRGHLRALAGYSSEMATAQLQRIESAQRLANLIQGIGVVVLAVLVIGALVAVQRRLSRPVEDLLVEVKAVADGDYDQPIHPTGPRETAELARAVEQMRLSLRASTDRLVDSELRDEQARIAADLHDRVIQRVFGLGLGLTSAAARRNPDLEGFIDETDAIIRDLREVVFNLHQTISAPVRSTRMRSAIIDVVEGSVAALGFTPALQFEGPIDDANIRPQAHAAALAVVREALSNVARHAQATAAWVTVAVTSSDLRITVWDNGIGVSDGDVMGNGRRNIRTRAEALGGSATIANLSPGPGAVVEWVVPLNAD</sequence>
<evidence type="ECO:0000256" key="7">
    <source>
        <dbReference type="ARBA" id="ARBA00023012"/>
    </source>
</evidence>
<dbReference type="CDD" id="cd19410">
    <property type="entry name" value="HK9-like_sensor"/>
    <property type="match status" value="1"/>
</dbReference>
<keyword evidence="6 8" id="KW-1133">Transmembrane helix</keyword>
<dbReference type="Pfam" id="PF02518">
    <property type="entry name" value="HATPase_c"/>
    <property type="match status" value="1"/>
</dbReference>
<evidence type="ECO:0000313" key="10">
    <source>
        <dbReference type="EMBL" id="BBX71834.1"/>
    </source>
</evidence>
<dbReference type="Pfam" id="PF05227">
    <property type="entry name" value="CHASE3"/>
    <property type="match status" value="1"/>
</dbReference>
<reference evidence="10 11" key="1">
    <citation type="journal article" date="2019" name="Emerg. Microbes Infect.">
        <title>Comprehensive subspecies identification of 175 nontuberculous mycobacteria species based on 7547 genomic profiles.</title>
        <authorList>
            <person name="Matsumoto Y."/>
            <person name="Kinjo T."/>
            <person name="Motooka D."/>
            <person name="Nabeya D."/>
            <person name="Jung N."/>
            <person name="Uechi K."/>
            <person name="Horii T."/>
            <person name="Iida T."/>
            <person name="Fujita J."/>
            <person name="Nakamura S."/>
        </authorList>
    </citation>
    <scope>NUCLEOTIDE SEQUENCE [LARGE SCALE GENOMIC DNA]</scope>
    <source>
        <strain evidence="10 11">JCM 13323</strain>
    </source>
</reference>
<protein>
    <recommendedName>
        <fullName evidence="9">HAMP domain-containing protein</fullName>
    </recommendedName>
</protein>
<feature type="domain" description="HAMP" evidence="9">
    <location>
        <begin position="229"/>
        <end position="281"/>
    </location>
</feature>
<evidence type="ECO:0000256" key="2">
    <source>
        <dbReference type="ARBA" id="ARBA00022553"/>
    </source>
</evidence>
<keyword evidence="11" id="KW-1185">Reference proteome</keyword>
<dbReference type="CDD" id="cd16917">
    <property type="entry name" value="HATPase_UhpB-NarQ-NarX-like"/>
    <property type="match status" value="1"/>
</dbReference>
<dbReference type="SMART" id="SM00304">
    <property type="entry name" value="HAMP"/>
    <property type="match status" value="1"/>
</dbReference>
<keyword evidence="2" id="KW-0597">Phosphoprotein</keyword>
<dbReference type="PANTHER" id="PTHR24421:SF61">
    <property type="entry name" value="OXYGEN SENSOR HISTIDINE KINASE NREB"/>
    <property type="match status" value="1"/>
</dbReference>
<dbReference type="InterPro" id="IPR007891">
    <property type="entry name" value="CHASE3"/>
</dbReference>
<dbReference type="Pfam" id="PF00672">
    <property type="entry name" value="HAMP"/>
    <property type="match status" value="1"/>
</dbReference>
<dbReference type="InterPro" id="IPR050482">
    <property type="entry name" value="Sensor_HK_TwoCompSys"/>
</dbReference>
<dbReference type="Gene3D" id="3.30.565.10">
    <property type="entry name" value="Histidine kinase-like ATPase, C-terminal domain"/>
    <property type="match status" value="1"/>
</dbReference>
<organism evidence="10 11">
    <name type="scientific">Mycolicibacterium psychrotolerans</name>
    <dbReference type="NCBI Taxonomy" id="216929"/>
    <lineage>
        <taxon>Bacteria</taxon>
        <taxon>Bacillati</taxon>
        <taxon>Actinomycetota</taxon>
        <taxon>Actinomycetes</taxon>
        <taxon>Mycobacteriales</taxon>
        <taxon>Mycobacteriaceae</taxon>
        <taxon>Mycolicibacterium</taxon>
    </lineage>
</organism>
<evidence type="ECO:0000313" key="11">
    <source>
        <dbReference type="Proteomes" id="UP000466514"/>
    </source>
</evidence>
<dbReference type="GO" id="GO:0000155">
    <property type="term" value="F:phosphorelay sensor kinase activity"/>
    <property type="evidence" value="ECO:0007669"/>
    <property type="project" value="InterPro"/>
</dbReference>
<dbReference type="EMBL" id="AP022574">
    <property type="protein sequence ID" value="BBX71834.1"/>
    <property type="molecule type" value="Genomic_DNA"/>
</dbReference>
<dbReference type="GO" id="GO:0016020">
    <property type="term" value="C:membrane"/>
    <property type="evidence" value="ECO:0007669"/>
    <property type="project" value="UniProtKB-SubCell"/>
</dbReference>
<name>A0A7I7MHM0_9MYCO</name>